<evidence type="ECO:0000313" key="1">
    <source>
        <dbReference type="EMBL" id="VAW41054.1"/>
    </source>
</evidence>
<protein>
    <submittedName>
        <fullName evidence="1">Uncharacterized protein</fullName>
    </submittedName>
</protein>
<sequence length="46" mass="5176">MKPHLKNRPETNAARWHLATGFRQRAKSERLTMKLSERLTAGSGAA</sequence>
<organism evidence="1">
    <name type="scientific">hydrothermal vent metagenome</name>
    <dbReference type="NCBI Taxonomy" id="652676"/>
    <lineage>
        <taxon>unclassified sequences</taxon>
        <taxon>metagenomes</taxon>
        <taxon>ecological metagenomes</taxon>
    </lineage>
</organism>
<dbReference type="EMBL" id="UOEY01000117">
    <property type="protein sequence ID" value="VAW41054.1"/>
    <property type="molecule type" value="Genomic_DNA"/>
</dbReference>
<accession>A0A3B0WBM5</accession>
<dbReference type="AlphaFoldDB" id="A0A3B0WBM5"/>
<proteinExistence type="predicted"/>
<reference evidence="1" key="1">
    <citation type="submission" date="2018-06" db="EMBL/GenBank/DDBJ databases">
        <authorList>
            <person name="Zhirakovskaya E."/>
        </authorList>
    </citation>
    <scope>NUCLEOTIDE SEQUENCE</scope>
</reference>
<gene>
    <name evidence="1" type="ORF">MNBD_DELTA04-1725</name>
</gene>
<name>A0A3B0WBM5_9ZZZZ</name>